<dbReference type="InterPro" id="IPR027417">
    <property type="entry name" value="P-loop_NTPase"/>
</dbReference>
<organism evidence="1 2">
    <name type="scientific">Geodia barretti</name>
    <name type="common">Barrett's horny sponge</name>
    <dbReference type="NCBI Taxonomy" id="519541"/>
    <lineage>
        <taxon>Eukaryota</taxon>
        <taxon>Metazoa</taxon>
        <taxon>Porifera</taxon>
        <taxon>Demospongiae</taxon>
        <taxon>Heteroscleromorpha</taxon>
        <taxon>Tetractinellida</taxon>
        <taxon>Astrophorina</taxon>
        <taxon>Geodiidae</taxon>
        <taxon>Geodia</taxon>
    </lineage>
</organism>
<dbReference type="Proteomes" id="UP001174909">
    <property type="component" value="Unassembled WGS sequence"/>
</dbReference>
<name>A0AA35R441_GEOBA</name>
<sequence length="194" mass="22089">MFICTHSFLSYQSVKVGTRAVKRTTVPLIYNLEDTIDGLDVIDFPGVDDGDHTVPELADLLLSIAQIVVFVVDFRRCFTDPVKTWLQALTKNGVALHICLTHADLLYSECKAEGKLGSIAGELKRIQNHFNLDPHRTRDVTFYSFDHPSDLSTEELKEYGINSVVDVGDWLIRVLRHRFKHDTLAEKLKLFLEM</sequence>
<dbReference type="CDD" id="cd00882">
    <property type="entry name" value="Ras_like_GTPase"/>
    <property type="match status" value="1"/>
</dbReference>
<keyword evidence="2" id="KW-1185">Reference proteome</keyword>
<evidence type="ECO:0000313" key="1">
    <source>
        <dbReference type="EMBL" id="CAI8003582.1"/>
    </source>
</evidence>
<gene>
    <name evidence="1" type="ORF">GBAR_LOCUS3678</name>
</gene>
<proteinExistence type="predicted"/>
<dbReference type="AlphaFoldDB" id="A0AA35R441"/>
<protein>
    <submittedName>
        <fullName evidence="1">Uncharacterized protein</fullName>
    </submittedName>
</protein>
<evidence type="ECO:0000313" key="2">
    <source>
        <dbReference type="Proteomes" id="UP001174909"/>
    </source>
</evidence>
<accession>A0AA35R441</accession>
<dbReference type="SUPFAM" id="SSF52540">
    <property type="entry name" value="P-loop containing nucleoside triphosphate hydrolases"/>
    <property type="match status" value="1"/>
</dbReference>
<dbReference type="Gene3D" id="3.40.50.300">
    <property type="entry name" value="P-loop containing nucleotide triphosphate hydrolases"/>
    <property type="match status" value="1"/>
</dbReference>
<reference evidence="1" key="1">
    <citation type="submission" date="2023-03" db="EMBL/GenBank/DDBJ databases">
        <authorList>
            <person name="Steffen K."/>
            <person name="Cardenas P."/>
        </authorList>
    </citation>
    <scope>NUCLEOTIDE SEQUENCE</scope>
</reference>
<dbReference type="EMBL" id="CASHTH010000524">
    <property type="protein sequence ID" value="CAI8003582.1"/>
    <property type="molecule type" value="Genomic_DNA"/>
</dbReference>
<comment type="caution">
    <text evidence="1">The sequence shown here is derived from an EMBL/GenBank/DDBJ whole genome shotgun (WGS) entry which is preliminary data.</text>
</comment>